<keyword evidence="2 8" id="KW-0812">Transmembrane</keyword>
<evidence type="ECO:0000256" key="6">
    <source>
        <dbReference type="ARBA" id="ARBA00023136"/>
    </source>
</evidence>
<feature type="region of interest" description="Disordered" evidence="7">
    <location>
        <begin position="72"/>
        <end position="99"/>
    </location>
</feature>
<comment type="caution">
    <text evidence="10">The sequence shown here is derived from an EMBL/GenBank/DDBJ whole genome shotgun (WGS) entry which is preliminary data.</text>
</comment>
<proteinExistence type="predicted"/>
<evidence type="ECO:0000313" key="11">
    <source>
        <dbReference type="Proteomes" id="UP000326939"/>
    </source>
</evidence>
<dbReference type="EMBL" id="VDCV01000019">
    <property type="protein sequence ID" value="KAB5512807.1"/>
    <property type="molecule type" value="Genomic_DNA"/>
</dbReference>
<gene>
    <name evidence="10" type="ORF">DKX38_029835</name>
</gene>
<evidence type="ECO:0000259" key="9">
    <source>
        <dbReference type="Pfam" id="PF13962"/>
    </source>
</evidence>
<keyword evidence="11" id="KW-1185">Reference proteome</keyword>
<evidence type="ECO:0000256" key="8">
    <source>
        <dbReference type="SAM" id="Phobius"/>
    </source>
</evidence>
<feature type="domain" description="PGG" evidence="9">
    <location>
        <begin position="104"/>
        <end position="217"/>
    </location>
</feature>
<feature type="transmembrane region" description="Helical" evidence="8">
    <location>
        <begin position="114"/>
        <end position="131"/>
    </location>
</feature>
<protein>
    <recommendedName>
        <fullName evidence="9">PGG domain-containing protein</fullName>
    </recommendedName>
</protein>
<dbReference type="PANTHER" id="PTHR24186:SF50">
    <property type="entry name" value="ANKYRIN REPEAT-CONTAINING PROTEIN ITN1-LIKE ISOFORM X1"/>
    <property type="match status" value="1"/>
</dbReference>
<dbReference type="GO" id="GO:0005886">
    <property type="term" value="C:plasma membrane"/>
    <property type="evidence" value="ECO:0007669"/>
    <property type="project" value="TreeGrafter"/>
</dbReference>
<dbReference type="PANTHER" id="PTHR24186">
    <property type="entry name" value="PROTEIN PHOSPHATASE 1 REGULATORY SUBUNIT"/>
    <property type="match status" value="1"/>
</dbReference>
<dbReference type="InterPro" id="IPR026961">
    <property type="entry name" value="PGG_dom"/>
</dbReference>
<comment type="subcellular location">
    <subcellularLocation>
        <location evidence="1">Membrane</location>
        <topology evidence="1">Multi-pass membrane protein</topology>
    </subcellularLocation>
</comment>
<feature type="transmembrane region" description="Helical" evidence="8">
    <location>
        <begin position="24"/>
        <end position="44"/>
    </location>
</feature>
<keyword evidence="6 8" id="KW-0472">Membrane</keyword>
<organism evidence="10 11">
    <name type="scientific">Salix brachista</name>
    <dbReference type="NCBI Taxonomy" id="2182728"/>
    <lineage>
        <taxon>Eukaryota</taxon>
        <taxon>Viridiplantae</taxon>
        <taxon>Streptophyta</taxon>
        <taxon>Embryophyta</taxon>
        <taxon>Tracheophyta</taxon>
        <taxon>Spermatophyta</taxon>
        <taxon>Magnoliopsida</taxon>
        <taxon>eudicotyledons</taxon>
        <taxon>Gunneridae</taxon>
        <taxon>Pentapetalae</taxon>
        <taxon>rosids</taxon>
        <taxon>fabids</taxon>
        <taxon>Malpighiales</taxon>
        <taxon>Salicaceae</taxon>
        <taxon>Saliceae</taxon>
        <taxon>Salix</taxon>
    </lineage>
</organism>
<keyword evidence="3" id="KW-0677">Repeat</keyword>
<sequence>MMYLMFIGLERTLDASLELAGMEIWVLIALALFSFNVFIFWICFKEIVESLKDVGSGPFGYGPFLITNGRDETEDREKNERMKKKREETEDTEKNERMKKNREEAFNKARESQLLVAALIATVTFAATFTLPGGYKSDQGTAILAKKAAFIVFLISDAISMVLSFSAVFIHFFLVLYQGSIMESTLTTWKLLGLASLLTMIGMGTLIITFITGTYAVLQPVLGLAVSICLIGLSFFFLVYLVFKLTRML</sequence>
<accession>A0A5N5JCD6</accession>
<feature type="transmembrane region" description="Helical" evidence="8">
    <location>
        <begin position="189"/>
        <end position="215"/>
    </location>
</feature>
<evidence type="ECO:0000256" key="5">
    <source>
        <dbReference type="ARBA" id="ARBA00023043"/>
    </source>
</evidence>
<evidence type="ECO:0000313" key="10">
    <source>
        <dbReference type="EMBL" id="KAB5512807.1"/>
    </source>
</evidence>
<feature type="transmembrane region" description="Helical" evidence="8">
    <location>
        <begin position="221"/>
        <end position="243"/>
    </location>
</feature>
<evidence type="ECO:0000256" key="4">
    <source>
        <dbReference type="ARBA" id="ARBA00022989"/>
    </source>
</evidence>
<evidence type="ECO:0000256" key="7">
    <source>
        <dbReference type="SAM" id="MobiDB-lite"/>
    </source>
</evidence>
<reference evidence="11" key="1">
    <citation type="journal article" date="2019" name="Gigascience">
        <title>De novo genome assembly of the endangered Acer yangbiense, a plant species with extremely small populations endemic to Yunnan Province, China.</title>
        <authorList>
            <person name="Yang J."/>
            <person name="Wariss H.M."/>
            <person name="Tao L."/>
            <person name="Zhang R."/>
            <person name="Yun Q."/>
            <person name="Hollingsworth P."/>
            <person name="Dao Z."/>
            <person name="Luo G."/>
            <person name="Guo H."/>
            <person name="Ma Y."/>
            <person name="Sun W."/>
        </authorList>
    </citation>
    <scope>NUCLEOTIDE SEQUENCE [LARGE SCALE GENOMIC DNA]</scope>
    <source>
        <strain evidence="11">cv. br00</strain>
    </source>
</reference>
<dbReference type="Pfam" id="PF13962">
    <property type="entry name" value="PGG"/>
    <property type="match status" value="1"/>
</dbReference>
<name>A0A5N5JCD6_9ROSI</name>
<evidence type="ECO:0000256" key="2">
    <source>
        <dbReference type="ARBA" id="ARBA00022692"/>
    </source>
</evidence>
<feature type="transmembrane region" description="Helical" evidence="8">
    <location>
        <begin position="151"/>
        <end position="177"/>
    </location>
</feature>
<evidence type="ECO:0000256" key="3">
    <source>
        <dbReference type="ARBA" id="ARBA00022737"/>
    </source>
</evidence>
<keyword evidence="5" id="KW-0040">ANK repeat</keyword>
<evidence type="ECO:0000256" key="1">
    <source>
        <dbReference type="ARBA" id="ARBA00004141"/>
    </source>
</evidence>
<dbReference type="Proteomes" id="UP000326939">
    <property type="component" value="Chromosome 19"/>
</dbReference>
<keyword evidence="4 8" id="KW-1133">Transmembrane helix</keyword>
<dbReference type="AlphaFoldDB" id="A0A5N5JCD6"/>